<reference evidence="3" key="1">
    <citation type="submission" date="2025-08" db="UniProtKB">
        <authorList>
            <consortium name="RefSeq"/>
        </authorList>
    </citation>
    <scope>IDENTIFICATION</scope>
    <source>
        <strain evidence="3">Nigerian</strain>
        <tissue evidence="3">Liver and blood</tissue>
    </source>
</reference>
<accession>A0A8J1J8Y8</accession>
<dbReference type="OrthoDB" id="9905853at2759"/>
<dbReference type="OMA" id="EHIAHMN"/>
<dbReference type="RefSeq" id="XP_031754328.1">
    <property type="nucleotide sequence ID" value="XM_031898468.1"/>
</dbReference>
<dbReference type="Xenbase" id="XB-GENE-29095611">
    <property type="gene designation" value="LOC116409669"/>
</dbReference>
<dbReference type="GeneID" id="116409669"/>
<proteinExistence type="predicted"/>
<feature type="region of interest" description="Disordered" evidence="1">
    <location>
        <begin position="223"/>
        <end position="257"/>
    </location>
</feature>
<sequence length="257" mass="28359">MSDLSYEDTAGRCTDSPDISELGAAGHFEHIAHMNVFESHLWPLRIPVKMCPLGPGSTNQGRGDTGAEEDPASGTEDNTSLLLDQVKQDVLQIKGHSGEENQPITSPMRKNVSEKKKKSGRTQTPDNGEREGWERAKGMVEEFLDFPAMISSLSYRKRTEPNARPFWTNSVMGDDQTEQCEPPPLPNTRHNALFLRDCEGPYWQVMPHRWGPDTPCALDLGQNRTSPTGNGIIPEAGSAVGKGPETPANGQPEWQWP</sequence>
<feature type="region of interest" description="Disordered" evidence="1">
    <location>
        <begin position="55"/>
        <end position="79"/>
    </location>
</feature>
<evidence type="ECO:0000256" key="1">
    <source>
        <dbReference type="SAM" id="MobiDB-lite"/>
    </source>
</evidence>
<protein>
    <submittedName>
        <fullName evidence="3">Uncharacterized protein LOC116409669</fullName>
    </submittedName>
</protein>
<name>A0A8J1J8Y8_XENTR</name>
<evidence type="ECO:0000313" key="3">
    <source>
        <dbReference type="RefSeq" id="XP_031754328.1"/>
    </source>
</evidence>
<evidence type="ECO:0000313" key="4">
    <source>
        <dbReference type="Xenbase" id="XB-GENE-29095611"/>
    </source>
</evidence>
<organism evidence="2 3">
    <name type="scientific">Xenopus tropicalis</name>
    <name type="common">Western clawed frog</name>
    <name type="synonym">Silurana tropicalis</name>
    <dbReference type="NCBI Taxonomy" id="8364"/>
    <lineage>
        <taxon>Eukaryota</taxon>
        <taxon>Metazoa</taxon>
        <taxon>Chordata</taxon>
        <taxon>Craniata</taxon>
        <taxon>Vertebrata</taxon>
        <taxon>Euteleostomi</taxon>
        <taxon>Amphibia</taxon>
        <taxon>Batrachia</taxon>
        <taxon>Anura</taxon>
        <taxon>Pipoidea</taxon>
        <taxon>Pipidae</taxon>
        <taxon>Xenopodinae</taxon>
        <taxon>Xenopus</taxon>
        <taxon>Silurana</taxon>
    </lineage>
</organism>
<feature type="region of interest" description="Disordered" evidence="1">
    <location>
        <begin position="94"/>
        <end position="131"/>
    </location>
</feature>
<evidence type="ECO:0000313" key="2">
    <source>
        <dbReference type="Proteomes" id="UP000008143"/>
    </source>
</evidence>
<dbReference type="AGR" id="Xenbase:XB-GENE-29095611"/>
<keyword evidence="2" id="KW-1185">Reference proteome</keyword>
<dbReference type="AlphaFoldDB" id="A0A8J1J8Y8"/>
<dbReference type="KEGG" id="xtr:116409669"/>
<gene>
    <name evidence="3 4" type="primary">LOC116409669</name>
</gene>
<dbReference type="Proteomes" id="UP000008143">
    <property type="component" value="Chromosome 3"/>
</dbReference>